<dbReference type="GO" id="GO:0004497">
    <property type="term" value="F:monooxygenase activity"/>
    <property type="evidence" value="ECO:0007669"/>
    <property type="project" value="UniProtKB-KW"/>
</dbReference>
<comment type="similarity">
    <text evidence="2">Belongs to the ATP-dependent AMP-binding enzyme family.</text>
</comment>
<dbReference type="Gene3D" id="3.40.50.12780">
    <property type="entry name" value="N-terminal domain of ligase-like"/>
    <property type="match status" value="2"/>
</dbReference>
<dbReference type="InterPro" id="IPR000873">
    <property type="entry name" value="AMP-dep_synth/lig_dom"/>
</dbReference>
<reference evidence="7 8" key="1">
    <citation type="submission" date="2016-03" db="EMBL/GenBank/DDBJ databases">
        <title>Cyphomyrmex costatus WGS genome.</title>
        <authorList>
            <person name="Nygaard S."/>
            <person name="Hu H."/>
            <person name="Boomsma J."/>
            <person name="Zhang G."/>
        </authorList>
    </citation>
    <scope>NUCLEOTIDE SEQUENCE [LARGE SCALE GENOMIC DNA]</scope>
    <source>
        <strain evidence="7">MS0001</strain>
        <tissue evidence="7">Whole body</tissue>
    </source>
</reference>
<evidence type="ECO:0000259" key="5">
    <source>
        <dbReference type="Pfam" id="PF00501"/>
    </source>
</evidence>
<feature type="domain" description="AMP-binding enzyme C-terminal" evidence="6">
    <location>
        <begin position="392"/>
        <end position="468"/>
    </location>
</feature>
<keyword evidence="4" id="KW-0576">Peroxisome</keyword>
<dbReference type="Pfam" id="PF00501">
    <property type="entry name" value="AMP-binding"/>
    <property type="match status" value="2"/>
</dbReference>
<dbReference type="GO" id="GO:0016405">
    <property type="term" value="F:CoA-ligase activity"/>
    <property type="evidence" value="ECO:0007669"/>
    <property type="project" value="TreeGrafter"/>
</dbReference>
<keyword evidence="7" id="KW-0503">Monooxygenase</keyword>
<dbReference type="InterPro" id="IPR045851">
    <property type="entry name" value="AMP-bd_C_sf"/>
</dbReference>
<evidence type="ECO:0000256" key="1">
    <source>
        <dbReference type="ARBA" id="ARBA00004275"/>
    </source>
</evidence>
<accession>A0A151I8I4</accession>
<feature type="domain" description="AMP-dependent synthetase/ligase" evidence="5">
    <location>
        <begin position="586"/>
        <end position="930"/>
    </location>
</feature>
<dbReference type="GO" id="GO:0005777">
    <property type="term" value="C:peroxisome"/>
    <property type="evidence" value="ECO:0007669"/>
    <property type="project" value="UniProtKB-SubCell"/>
</dbReference>
<keyword evidence="7" id="KW-0560">Oxidoreductase</keyword>
<gene>
    <name evidence="7" type="ORF">ALC62_14603</name>
</gene>
<evidence type="ECO:0000313" key="8">
    <source>
        <dbReference type="Proteomes" id="UP000078542"/>
    </source>
</evidence>
<protein>
    <submittedName>
        <fullName evidence="7">Luciferin 4-monooxygenase</fullName>
    </submittedName>
</protein>
<dbReference type="PANTHER" id="PTHR24096:SF149">
    <property type="entry name" value="AMP-BINDING DOMAIN-CONTAINING PROTEIN-RELATED"/>
    <property type="match status" value="1"/>
</dbReference>
<evidence type="ECO:0000256" key="3">
    <source>
        <dbReference type="ARBA" id="ARBA00022598"/>
    </source>
</evidence>
<evidence type="ECO:0000313" key="7">
    <source>
        <dbReference type="EMBL" id="KYM94752.1"/>
    </source>
</evidence>
<evidence type="ECO:0000256" key="4">
    <source>
        <dbReference type="ARBA" id="ARBA00023140"/>
    </source>
</evidence>
<organism evidence="7 8">
    <name type="scientific">Cyphomyrmex costatus</name>
    <dbReference type="NCBI Taxonomy" id="456900"/>
    <lineage>
        <taxon>Eukaryota</taxon>
        <taxon>Metazoa</taxon>
        <taxon>Ecdysozoa</taxon>
        <taxon>Arthropoda</taxon>
        <taxon>Hexapoda</taxon>
        <taxon>Insecta</taxon>
        <taxon>Pterygota</taxon>
        <taxon>Neoptera</taxon>
        <taxon>Endopterygota</taxon>
        <taxon>Hymenoptera</taxon>
        <taxon>Apocrita</taxon>
        <taxon>Aculeata</taxon>
        <taxon>Formicoidea</taxon>
        <taxon>Formicidae</taxon>
        <taxon>Myrmicinae</taxon>
        <taxon>Cyphomyrmex</taxon>
    </lineage>
</organism>
<comment type="subcellular location">
    <subcellularLocation>
        <location evidence="1">Peroxisome</location>
    </subcellularLocation>
</comment>
<keyword evidence="3" id="KW-0436">Ligase</keyword>
<dbReference type="EMBL" id="KQ978346">
    <property type="protein sequence ID" value="KYM94752.1"/>
    <property type="molecule type" value="Genomic_DNA"/>
</dbReference>
<keyword evidence="8" id="KW-1185">Reference proteome</keyword>
<dbReference type="SUPFAM" id="SSF56801">
    <property type="entry name" value="Acetyl-CoA synthetase-like"/>
    <property type="match status" value="2"/>
</dbReference>
<dbReference type="PANTHER" id="PTHR24096">
    <property type="entry name" value="LONG-CHAIN-FATTY-ACID--COA LIGASE"/>
    <property type="match status" value="1"/>
</dbReference>
<dbReference type="Gene3D" id="3.40.50.980">
    <property type="match status" value="1"/>
</dbReference>
<dbReference type="InterPro" id="IPR042099">
    <property type="entry name" value="ANL_N_sf"/>
</dbReference>
<dbReference type="STRING" id="456900.A0A151I8I4"/>
<proteinExistence type="inferred from homology"/>
<dbReference type="Gene3D" id="3.30.300.30">
    <property type="match status" value="2"/>
</dbReference>
<dbReference type="InterPro" id="IPR025110">
    <property type="entry name" value="AMP-bd_C"/>
</dbReference>
<dbReference type="Pfam" id="PF13193">
    <property type="entry name" value="AMP-binding_C"/>
    <property type="match status" value="2"/>
</dbReference>
<evidence type="ECO:0000259" key="6">
    <source>
        <dbReference type="Pfam" id="PF13193"/>
    </source>
</evidence>
<name>A0A151I8I4_9HYME</name>
<sequence length="1076" mass="124335">MRENSVKCALWLQQLQCKNTIITICTRHKTLEYIPFLASLYVGATVNTWNEKYMDDRIRIMYFLTEYVPSIIFIDSENYNQFKSVINFVNFDKRTIKPPKIITFGKIKGVDSLESILNDVYDKIKIDEFSCVKMRPMDTVAITFSPSATSYPDSKVYLRCFAFIYPSNQEVPVMNSGDIGLWYGSLNWSYSVILTVRSIISYVTVVKCPQFSDENLYETIEKYKVSWIFLESKICTEMFYTDIGMHDVSSLKQLVIDDSDINLITTQQKLELKFINASIVQVYSIAEPCIIAAYQRNNQRRFGSSGYVAKNVQLMVRDIESKEIVRSNKSGTIWFKFIYKWCSPQTCKMQNYNNKWCCTGDYGYYEKDGEIYIIDKIKDLIKYRIYYLSSTKIENTLLQHPAVSEVVVRSVPHRINGQHPVAYVKTKFETEVTEVELIQFVANNLPDIYKLRGGVHFKRRMPYLPNGKIDRMLVASIYASKQSVLADFSTFSDSTTIVPKKYAGFDASTGCLEALYSCRAVPAEKLKNYLNVLNEEYSDVPPNLLIQNVQAQLIGEEEPIMQENVGDLILNAFKSDPNFIGQVNAETEEQLTFQQMRENSVKCALWLKKEGIKKGDVVAICTRNSSAVYAPFLASIYIGAIVNPWEEKHFEDIIRIMYFLIEHEPDIIFIDSDNMKHLKLAIELLNFEKRIITDLKIITFGRTEDVDSFESIMDNVYDKNKIDKFSCVKLKPMDIVAIMFSPSATNYPDSKVYIRCFAFTYPSNQEVPVMNSGDIGLWYGSLNWSYSVILTVRSIISYVTVVKCSQFSDENLYKTIEKYKVSWVFLESKMCTKMFYTDIRMYNISSLKQLIIDDSGINCSDTQEKLNEKFINVSIVQVYSIAESCIIAAFQRNNQLPGSSGYVAKNVQLLFYDMKSEEIINSCKTGTIWYKFLFKWCSPKTCKLQNFSQIWRCTGDYGYYERSGEIYIIDKIKDLIKYKIFYLSPTRIENTLLQHPAVSEVVVRSVPHSNNGQHPVAYVKKKFETQVTAVELIEFVANNLPDIYKLRGGLHFRRRMPYLPNGKIDRMQIEQIDSMS</sequence>
<feature type="domain" description="AMP-binding enzyme C-terminal" evidence="6">
    <location>
        <begin position="988"/>
        <end position="1063"/>
    </location>
</feature>
<dbReference type="AlphaFoldDB" id="A0A151I8I4"/>
<dbReference type="Proteomes" id="UP000078542">
    <property type="component" value="Unassembled WGS sequence"/>
</dbReference>
<feature type="domain" description="AMP-dependent synthetase/ligase" evidence="5">
    <location>
        <begin position="3"/>
        <end position="336"/>
    </location>
</feature>
<evidence type="ECO:0000256" key="2">
    <source>
        <dbReference type="ARBA" id="ARBA00006432"/>
    </source>
</evidence>